<evidence type="ECO:0000313" key="2">
    <source>
        <dbReference type="Proteomes" id="UP001381693"/>
    </source>
</evidence>
<protein>
    <recommendedName>
        <fullName evidence="3">Dynein regulatory complex protein 10</fullName>
    </recommendedName>
</protein>
<proteinExistence type="predicted"/>
<comment type="caution">
    <text evidence="1">The sequence shown here is derived from an EMBL/GenBank/DDBJ whole genome shotgun (WGS) entry which is preliminary data.</text>
</comment>
<accession>A0AAN9A331</accession>
<evidence type="ECO:0000313" key="1">
    <source>
        <dbReference type="EMBL" id="KAK7073238.1"/>
    </source>
</evidence>
<reference evidence="1 2" key="1">
    <citation type="submission" date="2023-11" db="EMBL/GenBank/DDBJ databases">
        <title>Halocaridina rubra genome assembly.</title>
        <authorList>
            <person name="Smith C."/>
        </authorList>
    </citation>
    <scope>NUCLEOTIDE SEQUENCE [LARGE SCALE GENOMIC DNA]</scope>
    <source>
        <strain evidence="1">EP-1</strain>
        <tissue evidence="1">Whole</tissue>
    </source>
</reference>
<evidence type="ECO:0008006" key="3">
    <source>
        <dbReference type="Google" id="ProtNLM"/>
    </source>
</evidence>
<dbReference type="EMBL" id="JAXCGZ010013234">
    <property type="protein sequence ID" value="KAK7073238.1"/>
    <property type="molecule type" value="Genomic_DNA"/>
</dbReference>
<gene>
    <name evidence="1" type="ORF">SK128_004249</name>
</gene>
<name>A0AAN9A331_HALRR</name>
<sequence>MEKRFEEIEAEKRRVEEERMAAMQAEFRREYAARTIQRAWQHYKMRKMLKKAQRKKKKKPK</sequence>
<dbReference type="AlphaFoldDB" id="A0AAN9A331"/>
<keyword evidence="2" id="KW-1185">Reference proteome</keyword>
<dbReference type="Proteomes" id="UP001381693">
    <property type="component" value="Unassembled WGS sequence"/>
</dbReference>
<organism evidence="1 2">
    <name type="scientific">Halocaridina rubra</name>
    <name type="common">Hawaiian red shrimp</name>
    <dbReference type="NCBI Taxonomy" id="373956"/>
    <lineage>
        <taxon>Eukaryota</taxon>
        <taxon>Metazoa</taxon>
        <taxon>Ecdysozoa</taxon>
        <taxon>Arthropoda</taxon>
        <taxon>Crustacea</taxon>
        <taxon>Multicrustacea</taxon>
        <taxon>Malacostraca</taxon>
        <taxon>Eumalacostraca</taxon>
        <taxon>Eucarida</taxon>
        <taxon>Decapoda</taxon>
        <taxon>Pleocyemata</taxon>
        <taxon>Caridea</taxon>
        <taxon>Atyoidea</taxon>
        <taxon>Atyidae</taxon>
        <taxon>Halocaridina</taxon>
    </lineage>
</organism>
<dbReference type="PROSITE" id="PS50096">
    <property type="entry name" value="IQ"/>
    <property type="match status" value="1"/>
</dbReference>